<dbReference type="RefSeq" id="WP_126463857.1">
    <property type="nucleotide sequence ID" value="NZ_AP018721.1"/>
</dbReference>
<gene>
    <name evidence="2" type="ORF">EDC61_10646</name>
</gene>
<proteinExistence type="predicted"/>
<accession>A0A4R3JVU8</accession>
<dbReference type="EMBL" id="SLZY01000006">
    <property type="protein sequence ID" value="TCS72132.1"/>
    <property type="molecule type" value="Genomic_DNA"/>
</dbReference>
<reference evidence="2 3" key="1">
    <citation type="submission" date="2019-03" db="EMBL/GenBank/DDBJ databases">
        <title>Genomic Encyclopedia of Type Strains, Phase IV (KMG-IV): sequencing the most valuable type-strain genomes for metagenomic binning, comparative biology and taxonomic classification.</title>
        <authorList>
            <person name="Goeker M."/>
        </authorList>
    </citation>
    <scope>NUCLEOTIDE SEQUENCE [LARGE SCALE GENOMIC DNA]</scope>
    <source>
        <strain evidence="2 3">DSM 103923</strain>
    </source>
</reference>
<feature type="chain" id="PRO_5020295717" evidence="1">
    <location>
        <begin position="24"/>
        <end position="230"/>
    </location>
</feature>
<dbReference type="Proteomes" id="UP000295135">
    <property type="component" value="Unassembled WGS sequence"/>
</dbReference>
<evidence type="ECO:0000313" key="3">
    <source>
        <dbReference type="Proteomes" id="UP000295135"/>
    </source>
</evidence>
<feature type="signal peptide" evidence="1">
    <location>
        <begin position="1"/>
        <end position="23"/>
    </location>
</feature>
<evidence type="ECO:0000313" key="2">
    <source>
        <dbReference type="EMBL" id="TCS72132.1"/>
    </source>
</evidence>
<protein>
    <submittedName>
        <fullName evidence="2">Uncharacterized protein</fullName>
    </submittedName>
</protein>
<keyword evidence="3" id="KW-1185">Reference proteome</keyword>
<evidence type="ECO:0000256" key="1">
    <source>
        <dbReference type="SAM" id="SignalP"/>
    </source>
</evidence>
<sequence>MRLQSILRALFAAWLFFSFAVTAGANERLAQGFTALPAGAKVVVMPMDVELFSMSAGGVLEPQAEWTIQALDNLKAAIRNRSTQNGAAFNDFMGEPDLTIDEFNRLHGAVGAAINIHHLGPFKLPTKEGRLEWTLGPEVSLIKQKTGADYALFTFIRDSYASNERKAAIVVAALFGVGLTAGVQVGYASLVDLNTGDVVWFNRLIRGYGDLREPGNAKESLDALLQSFPG</sequence>
<organism evidence="2 3">
    <name type="scientific">Sulfuritortus calidifontis</name>
    <dbReference type="NCBI Taxonomy" id="1914471"/>
    <lineage>
        <taxon>Bacteria</taxon>
        <taxon>Pseudomonadati</taxon>
        <taxon>Pseudomonadota</taxon>
        <taxon>Betaproteobacteria</taxon>
        <taxon>Nitrosomonadales</taxon>
        <taxon>Thiobacillaceae</taxon>
        <taxon>Sulfuritortus</taxon>
    </lineage>
</organism>
<dbReference type="OrthoDB" id="8900715at2"/>
<keyword evidence="1" id="KW-0732">Signal</keyword>
<dbReference type="AlphaFoldDB" id="A0A4R3JVU8"/>
<comment type="caution">
    <text evidence="2">The sequence shown here is derived from an EMBL/GenBank/DDBJ whole genome shotgun (WGS) entry which is preliminary data.</text>
</comment>
<name>A0A4R3JVU8_9PROT</name>